<evidence type="ECO:0000256" key="3">
    <source>
        <dbReference type="ARBA" id="ARBA00022787"/>
    </source>
</evidence>
<evidence type="ECO:0000256" key="8">
    <source>
        <dbReference type="ARBA" id="ARBA00023140"/>
    </source>
</evidence>
<feature type="transmembrane region" description="Helical" evidence="9">
    <location>
        <begin position="144"/>
        <end position="161"/>
    </location>
</feature>
<comment type="subcellular location">
    <subcellularLocation>
        <location evidence="9">Mitochondrion outer membrane</location>
        <topology evidence="9">Single-pass type IV membrane protein</topology>
    </subcellularLocation>
    <subcellularLocation>
        <location evidence="9">Peroxisome</location>
    </subcellularLocation>
</comment>
<dbReference type="GO" id="GO:0090141">
    <property type="term" value="P:positive regulation of mitochondrial fission"/>
    <property type="evidence" value="ECO:0007669"/>
    <property type="project" value="UniProtKB-UniRule"/>
</dbReference>
<dbReference type="AlphaFoldDB" id="A0A9P1I2G8"/>
<comment type="similarity">
    <text evidence="1 9">Belongs to the Tango11 family.</text>
</comment>
<keyword evidence="4 9" id="KW-1133">Transmembrane helix</keyword>
<comment type="caution">
    <text evidence="11">The sequence shown here is derived from an EMBL/GenBank/DDBJ whole genome shotgun (WGS) entry which is preliminary data.</text>
</comment>
<keyword evidence="5" id="KW-0175">Coiled coil</keyword>
<organism evidence="11 12">
    <name type="scientific">Caenorhabditis angaria</name>
    <dbReference type="NCBI Taxonomy" id="860376"/>
    <lineage>
        <taxon>Eukaryota</taxon>
        <taxon>Metazoa</taxon>
        <taxon>Ecdysozoa</taxon>
        <taxon>Nematoda</taxon>
        <taxon>Chromadorea</taxon>
        <taxon>Rhabditida</taxon>
        <taxon>Rhabditina</taxon>
        <taxon>Rhabditomorpha</taxon>
        <taxon>Rhabditoidea</taxon>
        <taxon>Rhabditidae</taxon>
        <taxon>Peloderinae</taxon>
        <taxon>Caenorhabditis</taxon>
    </lineage>
</organism>
<keyword evidence="6 9" id="KW-0496">Mitochondrion</keyword>
<dbReference type="Pfam" id="PF05644">
    <property type="entry name" value="Miff"/>
    <property type="match status" value="1"/>
</dbReference>
<keyword evidence="2 9" id="KW-0812">Transmembrane</keyword>
<dbReference type="PANTHER" id="PTHR16501">
    <property type="entry name" value="TRANSPORT AND GOLGI ORGANIZATION PROTEIN 11"/>
    <property type="match status" value="1"/>
</dbReference>
<keyword evidence="7 9" id="KW-0472">Membrane</keyword>
<evidence type="ECO:0000256" key="4">
    <source>
        <dbReference type="ARBA" id="ARBA00022989"/>
    </source>
</evidence>
<dbReference type="EMBL" id="CANHGI010000001">
    <property type="protein sequence ID" value="CAI5438464.1"/>
    <property type="molecule type" value="Genomic_DNA"/>
</dbReference>
<evidence type="ECO:0000256" key="6">
    <source>
        <dbReference type="ARBA" id="ARBA00023128"/>
    </source>
</evidence>
<keyword evidence="12" id="KW-1185">Reference proteome</keyword>
<accession>A0A9P1I2G8</accession>
<dbReference type="InterPro" id="IPR008518">
    <property type="entry name" value="Mff/Tango-11"/>
</dbReference>
<dbReference type="OrthoDB" id="5986838at2759"/>
<proteinExistence type="inferred from homology"/>
<dbReference type="PANTHER" id="PTHR16501:SF6">
    <property type="entry name" value="TRANSPORT AND GOLGI ORGANIZATION PROTEIN 11"/>
    <property type="match status" value="1"/>
</dbReference>
<evidence type="ECO:0000256" key="2">
    <source>
        <dbReference type="ARBA" id="ARBA00022692"/>
    </source>
</evidence>
<name>A0A9P1I2G8_9PELO</name>
<evidence type="ECO:0000313" key="11">
    <source>
        <dbReference type="EMBL" id="CAI5438464.1"/>
    </source>
</evidence>
<comment type="function">
    <text evidence="9">Plays a role in mitochondrial and peroxisomal fission. Promotes the recruitment and association of the fission mediator dynamin-related protein 1 (DNM1L) to the mitochondrial surface.</text>
</comment>
<dbReference type="GO" id="GO:0005741">
    <property type="term" value="C:mitochondrial outer membrane"/>
    <property type="evidence" value="ECO:0007669"/>
    <property type="project" value="UniProtKB-SubCell"/>
</dbReference>
<evidence type="ECO:0000256" key="5">
    <source>
        <dbReference type="ARBA" id="ARBA00023054"/>
    </source>
</evidence>
<dbReference type="GO" id="GO:0090314">
    <property type="term" value="P:positive regulation of protein targeting to membrane"/>
    <property type="evidence" value="ECO:0007669"/>
    <property type="project" value="UniProtKB-UniRule"/>
</dbReference>
<reference evidence="11" key="1">
    <citation type="submission" date="2022-11" db="EMBL/GenBank/DDBJ databases">
        <authorList>
            <person name="Kikuchi T."/>
        </authorList>
    </citation>
    <scope>NUCLEOTIDE SEQUENCE</scope>
    <source>
        <strain evidence="11">PS1010</strain>
    </source>
</reference>
<protein>
    <recommendedName>
        <fullName evidence="9">Mitochondrial fission factor</fullName>
    </recommendedName>
</protein>
<dbReference type="GO" id="GO:0005777">
    <property type="term" value="C:peroxisome"/>
    <property type="evidence" value="ECO:0007669"/>
    <property type="project" value="UniProtKB-SubCell"/>
</dbReference>
<feature type="domain" description="Mff-like" evidence="10">
    <location>
        <begin position="88"/>
        <end position="148"/>
    </location>
</feature>
<dbReference type="InterPro" id="IPR039433">
    <property type="entry name" value="Mff-like_dom"/>
</dbReference>
<evidence type="ECO:0000259" key="10">
    <source>
        <dbReference type="Pfam" id="PF05644"/>
    </source>
</evidence>
<sequence length="163" mass="18848">MYVPEHITATGDELRYNNSNSNNKRATARLSLIEQMEVPDRITITGGDSYGRITEDYQRGARFPTEYNEALKDVPNILTVADTTYPEIQDNQGRTETARTDNSMVVDEDPLRELKTLRRQMGRLNARVFYLEDQNEKRKNRENMLFLAFLGVALTAVWSLFKH</sequence>
<gene>
    <name evidence="11" type="ORF">CAMP_LOCUS1101</name>
</gene>
<keyword evidence="3 9" id="KW-1000">Mitochondrion outer membrane</keyword>
<evidence type="ECO:0000313" key="12">
    <source>
        <dbReference type="Proteomes" id="UP001152747"/>
    </source>
</evidence>
<keyword evidence="8 9" id="KW-0576">Peroxisome</keyword>
<evidence type="ECO:0000256" key="1">
    <source>
        <dbReference type="ARBA" id="ARBA00009806"/>
    </source>
</evidence>
<dbReference type="Proteomes" id="UP001152747">
    <property type="component" value="Unassembled WGS sequence"/>
</dbReference>
<dbReference type="GO" id="GO:0000266">
    <property type="term" value="P:mitochondrial fission"/>
    <property type="evidence" value="ECO:0007669"/>
    <property type="project" value="UniProtKB-UniRule"/>
</dbReference>
<evidence type="ECO:0000256" key="7">
    <source>
        <dbReference type="ARBA" id="ARBA00023136"/>
    </source>
</evidence>
<evidence type="ECO:0000256" key="9">
    <source>
        <dbReference type="RuleBase" id="RU368040"/>
    </source>
</evidence>